<evidence type="ECO:0000256" key="1">
    <source>
        <dbReference type="ARBA" id="ARBA00023002"/>
    </source>
</evidence>
<dbReference type="EMBL" id="AP027271">
    <property type="protein sequence ID" value="BDX03993.1"/>
    <property type="molecule type" value="Genomic_DNA"/>
</dbReference>
<dbReference type="SMART" id="SM01002">
    <property type="entry name" value="AlaDh_PNT_C"/>
    <property type="match status" value="1"/>
</dbReference>
<dbReference type="Pfam" id="PF01262">
    <property type="entry name" value="AlaDh_PNT_C"/>
    <property type="match status" value="1"/>
</dbReference>
<feature type="domain" description="Alanine dehydrogenase/pyridine nucleotide transhydrogenase NAD(H)-binding" evidence="2">
    <location>
        <begin position="154"/>
        <end position="271"/>
    </location>
</feature>
<feature type="domain" description="Alanine dehydrogenase/pyridine nucleotide transhydrogenase N-terminal" evidence="3">
    <location>
        <begin position="4"/>
        <end position="118"/>
    </location>
</feature>
<accession>A0ABM8FHZ6</accession>
<protein>
    <submittedName>
        <fullName evidence="4">N(5)-(Carboxyethyl)ornithine synthase</fullName>
    </submittedName>
</protein>
<dbReference type="InterPro" id="IPR036291">
    <property type="entry name" value="NAD(P)-bd_dom_sf"/>
</dbReference>
<dbReference type="SUPFAM" id="SSF52283">
    <property type="entry name" value="Formate/glycerate dehydrogenase catalytic domain-like"/>
    <property type="match status" value="1"/>
</dbReference>
<evidence type="ECO:0000259" key="2">
    <source>
        <dbReference type="SMART" id="SM01002"/>
    </source>
</evidence>
<dbReference type="SUPFAM" id="SSF51735">
    <property type="entry name" value="NAD(P)-binding Rossmann-fold domains"/>
    <property type="match status" value="1"/>
</dbReference>
<organism evidence="4 5">
    <name type="scientific">Marinomonas pontica</name>
    <dbReference type="NCBI Taxonomy" id="264739"/>
    <lineage>
        <taxon>Bacteria</taxon>
        <taxon>Pseudomonadati</taxon>
        <taxon>Pseudomonadota</taxon>
        <taxon>Gammaproteobacteria</taxon>
        <taxon>Oceanospirillales</taxon>
        <taxon>Oceanospirillaceae</taxon>
        <taxon>Marinomonas</taxon>
    </lineage>
</organism>
<keyword evidence="1" id="KW-0560">Oxidoreductase</keyword>
<evidence type="ECO:0000259" key="3">
    <source>
        <dbReference type="SMART" id="SM01003"/>
    </source>
</evidence>
<sequence>MEMGFVKPSYPNENRVALLPENIKNCFGQVIVEKDFGVSLGISDAEYENSGAIVLKRQEIFERCDFIYSLKLLQPCDYDLLRDEQVIIGWSHPTGSGSDFFNTICQQRKIRIVDVDSQFPRIYYLEQVKDLPIIPKGFINANSRLAGFSSVQHALMSHGLVLDCSQKVALLSVGNVAQGALDFLLKFSPQLDIFTRSNMNDFIKKINQYDIIVNGVEIDTGHIINNNDKMRIKKGALVIDAAADGDGAIQGTKYTTIENPIYVEDGVYYYVVNNSPSLLYREASLLISNSFTENIYSKSPEEFIRFLN</sequence>
<dbReference type="PANTHER" id="PTHR42795">
    <property type="entry name" value="ALANINE DEHYDROGENASE"/>
    <property type="match status" value="1"/>
</dbReference>
<dbReference type="Pfam" id="PF05222">
    <property type="entry name" value="AlaDh_PNT_N"/>
    <property type="match status" value="1"/>
</dbReference>
<dbReference type="InterPro" id="IPR007886">
    <property type="entry name" value="AlaDH/PNT_N"/>
</dbReference>
<gene>
    <name evidence="4" type="primary">ceo</name>
    <name evidence="4" type="ORF">MACH16_27410</name>
</gene>
<dbReference type="PANTHER" id="PTHR42795:SF1">
    <property type="entry name" value="ALANINE DEHYDROGENASE"/>
    <property type="match status" value="1"/>
</dbReference>
<name>A0ABM8FHZ6_9GAMM</name>
<evidence type="ECO:0000313" key="5">
    <source>
        <dbReference type="Proteomes" id="UP001307608"/>
    </source>
</evidence>
<reference evidence="4 5" key="1">
    <citation type="submission" date="2023-01" db="EMBL/GenBank/DDBJ databases">
        <title>Complete genome sequence of Marinomonas pontica strain 200518_36.</title>
        <authorList>
            <person name="Ueki S."/>
            <person name="Gajardo G."/>
            <person name="Maruyama F."/>
        </authorList>
    </citation>
    <scope>NUCLEOTIDE SEQUENCE [LARGE SCALE GENOMIC DNA]</scope>
    <source>
        <strain evidence="4 5">200518_36</strain>
    </source>
</reference>
<evidence type="ECO:0000313" key="4">
    <source>
        <dbReference type="EMBL" id="BDX03993.1"/>
    </source>
</evidence>
<proteinExistence type="predicted"/>
<dbReference type="InterPro" id="IPR007698">
    <property type="entry name" value="AlaDH/PNT_NAD(H)-bd"/>
</dbReference>
<dbReference type="RefSeq" id="WP_338268922.1">
    <property type="nucleotide sequence ID" value="NZ_AP027271.1"/>
</dbReference>
<dbReference type="Gene3D" id="3.40.50.720">
    <property type="entry name" value="NAD(P)-binding Rossmann-like Domain"/>
    <property type="match status" value="2"/>
</dbReference>
<dbReference type="Proteomes" id="UP001307608">
    <property type="component" value="Chromosome"/>
</dbReference>
<keyword evidence="5" id="KW-1185">Reference proteome</keyword>
<dbReference type="SMART" id="SM01003">
    <property type="entry name" value="AlaDh_PNT_N"/>
    <property type="match status" value="1"/>
</dbReference>